<evidence type="ECO:0000313" key="2">
    <source>
        <dbReference type="EMBL" id="KAK7497252.1"/>
    </source>
</evidence>
<dbReference type="InterPro" id="IPR011037">
    <property type="entry name" value="Pyrv_Knase-like_insert_dom_sf"/>
</dbReference>
<dbReference type="SUPFAM" id="SSF141673">
    <property type="entry name" value="MOSC N-terminal domain-like"/>
    <property type="match status" value="1"/>
</dbReference>
<proteinExistence type="predicted"/>
<reference evidence="2 3" key="1">
    <citation type="journal article" date="2023" name="Sci. Data">
        <title>Genome assembly of the Korean intertidal mud-creeper Batillaria attramentaria.</title>
        <authorList>
            <person name="Patra A.K."/>
            <person name="Ho P.T."/>
            <person name="Jun S."/>
            <person name="Lee S.J."/>
            <person name="Kim Y."/>
            <person name="Won Y.J."/>
        </authorList>
    </citation>
    <scope>NUCLEOTIDE SEQUENCE [LARGE SCALE GENOMIC DNA]</scope>
    <source>
        <strain evidence="2">Wonlab-2016</strain>
    </source>
</reference>
<dbReference type="PANTHER" id="PTHR14237">
    <property type="entry name" value="MOLYBDOPTERIN COFACTOR SULFURASE MOSC"/>
    <property type="match status" value="1"/>
</dbReference>
<dbReference type="Pfam" id="PF03473">
    <property type="entry name" value="MOSC"/>
    <property type="match status" value="1"/>
</dbReference>
<dbReference type="PANTHER" id="PTHR14237:SF19">
    <property type="entry name" value="MITOCHONDRIAL AMIDOXIME REDUCING COMPONENT 1"/>
    <property type="match status" value="1"/>
</dbReference>
<dbReference type="PROSITE" id="PS51340">
    <property type="entry name" value="MOSC"/>
    <property type="match status" value="1"/>
</dbReference>
<evidence type="ECO:0000313" key="3">
    <source>
        <dbReference type="Proteomes" id="UP001519460"/>
    </source>
</evidence>
<evidence type="ECO:0000259" key="1">
    <source>
        <dbReference type="PROSITE" id="PS51340"/>
    </source>
</evidence>
<keyword evidence="3" id="KW-1185">Reference proteome</keyword>
<name>A0ABD0LCF2_9CAEN</name>
<organism evidence="2 3">
    <name type="scientific">Batillaria attramentaria</name>
    <dbReference type="NCBI Taxonomy" id="370345"/>
    <lineage>
        <taxon>Eukaryota</taxon>
        <taxon>Metazoa</taxon>
        <taxon>Spiralia</taxon>
        <taxon>Lophotrochozoa</taxon>
        <taxon>Mollusca</taxon>
        <taxon>Gastropoda</taxon>
        <taxon>Caenogastropoda</taxon>
        <taxon>Sorbeoconcha</taxon>
        <taxon>Cerithioidea</taxon>
        <taxon>Batillariidae</taxon>
        <taxon>Batillaria</taxon>
    </lineage>
</organism>
<sequence>MGLTLQDLTGPGSAATFGALLVGSVLKHLWLRQARGHREELYVRVGQVASLHLYPIKGCGGVQPDPQSAVATRAGLFYNGLSDRRWMVLSNNDKAINMKTQPRLTLVTCTSDADWMIVSAPGMPPLHLPRIPDPAKFQRRTICVHDAEIEVLDCGEEAREWISRFLGQPANLAHSRPGISSRDAYDLPRAWENSARKGDVAVFAYLTSYLLTTTSSLADLNNRMTTPVSSLNFRPSIVIDNSVAFEEDNWEEIRIGKSAQFHYVEPCRRCKITTVDPKTADTDPAMQPLKTLQSYRQKPPYGKAPLFGAYVAIDKEGPISVGDPVYAIPRRA</sequence>
<protein>
    <recommendedName>
        <fullName evidence="1">MOSC domain-containing protein</fullName>
    </recommendedName>
</protein>
<comment type="caution">
    <text evidence="2">The sequence shown here is derived from an EMBL/GenBank/DDBJ whole genome shotgun (WGS) entry which is preliminary data.</text>
</comment>
<dbReference type="Pfam" id="PF03476">
    <property type="entry name" value="MOSC_N"/>
    <property type="match status" value="1"/>
</dbReference>
<dbReference type="SUPFAM" id="SSF50800">
    <property type="entry name" value="PK beta-barrel domain-like"/>
    <property type="match status" value="1"/>
</dbReference>
<accession>A0ABD0LCF2</accession>
<dbReference type="EMBL" id="JACVVK020000060">
    <property type="protein sequence ID" value="KAK7497252.1"/>
    <property type="molecule type" value="Genomic_DNA"/>
</dbReference>
<dbReference type="InterPro" id="IPR005303">
    <property type="entry name" value="MOCOS_middle"/>
</dbReference>
<feature type="domain" description="MOSC" evidence="1">
    <location>
        <begin position="180"/>
        <end position="328"/>
    </location>
</feature>
<dbReference type="InterPro" id="IPR005302">
    <property type="entry name" value="MoCF_Sase_C"/>
</dbReference>
<dbReference type="AlphaFoldDB" id="A0ABD0LCF2"/>
<gene>
    <name evidence="2" type="ORF">BaRGS_00011546</name>
</gene>
<dbReference type="Proteomes" id="UP001519460">
    <property type="component" value="Unassembled WGS sequence"/>
</dbReference>